<dbReference type="PANTHER" id="PTHR10174:SF224">
    <property type="entry name" value="RETINOL-BINDING PROTEIN PINTA"/>
    <property type="match status" value="1"/>
</dbReference>
<proteinExistence type="predicted"/>
<keyword evidence="4" id="KW-1185">Reference proteome</keyword>
<dbReference type="Gene3D" id="1.20.5.1200">
    <property type="entry name" value="Alpha-tocopherol transfer"/>
    <property type="match status" value="1"/>
</dbReference>
<dbReference type="InterPro" id="IPR036865">
    <property type="entry name" value="CRAL-TRIO_dom_sf"/>
</dbReference>
<accession>A0AAN9ADZ6</accession>
<name>A0AAN9ADZ6_HALRR</name>
<dbReference type="Gene3D" id="3.40.525.10">
    <property type="entry name" value="CRAL-TRIO lipid binding domain"/>
    <property type="match status" value="1"/>
</dbReference>
<dbReference type="PANTHER" id="PTHR10174">
    <property type="entry name" value="ALPHA-TOCOPHEROL TRANSFER PROTEIN-RELATED"/>
    <property type="match status" value="1"/>
</dbReference>
<dbReference type="CDD" id="cd00170">
    <property type="entry name" value="SEC14"/>
    <property type="match status" value="1"/>
</dbReference>
<evidence type="ECO:0000256" key="1">
    <source>
        <dbReference type="SAM" id="MobiDB-lite"/>
    </source>
</evidence>
<dbReference type="Pfam" id="PF00650">
    <property type="entry name" value="CRAL_TRIO"/>
    <property type="match status" value="1"/>
</dbReference>
<feature type="domain" description="CRAL-TRIO" evidence="2">
    <location>
        <begin position="1"/>
        <end position="83"/>
    </location>
</feature>
<gene>
    <name evidence="3" type="ORF">SK128_012643</name>
</gene>
<evidence type="ECO:0000313" key="3">
    <source>
        <dbReference type="EMBL" id="KAK7082855.1"/>
    </source>
</evidence>
<organism evidence="3 4">
    <name type="scientific">Halocaridina rubra</name>
    <name type="common">Hawaiian red shrimp</name>
    <dbReference type="NCBI Taxonomy" id="373956"/>
    <lineage>
        <taxon>Eukaryota</taxon>
        <taxon>Metazoa</taxon>
        <taxon>Ecdysozoa</taxon>
        <taxon>Arthropoda</taxon>
        <taxon>Crustacea</taxon>
        <taxon>Multicrustacea</taxon>
        <taxon>Malacostraca</taxon>
        <taxon>Eumalacostraca</taxon>
        <taxon>Eucarida</taxon>
        <taxon>Decapoda</taxon>
        <taxon>Pleocyemata</taxon>
        <taxon>Caridea</taxon>
        <taxon>Atyoidea</taxon>
        <taxon>Atyidae</taxon>
        <taxon>Halocaridina</taxon>
    </lineage>
</organism>
<comment type="caution">
    <text evidence="3">The sequence shown here is derived from an EMBL/GenBank/DDBJ whole genome shotgun (WGS) entry which is preliminary data.</text>
</comment>
<evidence type="ECO:0000259" key="2">
    <source>
        <dbReference type="PROSITE" id="PS50191"/>
    </source>
</evidence>
<protein>
    <recommendedName>
        <fullName evidence="2">CRAL-TRIO domain-containing protein</fullName>
    </recommendedName>
</protein>
<sequence length="137" mass="16142">MDFVILIESRFNGQEGYPFRPKGVHYINTPQAFDALFNLFRPLMREKMKKRVHVHGSNMQGMFKHVPKTMLPYEYGGTAGTVQEISDYWLAKMDRHRDWFLEDEKHRAEESYRPSKTKTVSDLFGGTEGSFRKLDFD</sequence>
<dbReference type="PRINTS" id="PR00180">
    <property type="entry name" value="CRETINALDHBP"/>
</dbReference>
<dbReference type="AlphaFoldDB" id="A0AAN9ADZ6"/>
<evidence type="ECO:0000313" key="4">
    <source>
        <dbReference type="Proteomes" id="UP001381693"/>
    </source>
</evidence>
<dbReference type="GO" id="GO:0016020">
    <property type="term" value="C:membrane"/>
    <property type="evidence" value="ECO:0007669"/>
    <property type="project" value="TreeGrafter"/>
</dbReference>
<feature type="region of interest" description="Disordered" evidence="1">
    <location>
        <begin position="110"/>
        <end position="137"/>
    </location>
</feature>
<dbReference type="InterPro" id="IPR001251">
    <property type="entry name" value="CRAL-TRIO_dom"/>
</dbReference>
<dbReference type="SUPFAM" id="SSF52087">
    <property type="entry name" value="CRAL/TRIO domain"/>
    <property type="match status" value="1"/>
</dbReference>
<dbReference type="PROSITE" id="PS50191">
    <property type="entry name" value="CRAL_TRIO"/>
    <property type="match status" value="1"/>
</dbReference>
<dbReference type="Proteomes" id="UP001381693">
    <property type="component" value="Unassembled WGS sequence"/>
</dbReference>
<dbReference type="EMBL" id="JAXCGZ010003871">
    <property type="protein sequence ID" value="KAK7082855.1"/>
    <property type="molecule type" value="Genomic_DNA"/>
</dbReference>
<dbReference type="GO" id="GO:1902936">
    <property type="term" value="F:phosphatidylinositol bisphosphate binding"/>
    <property type="evidence" value="ECO:0007669"/>
    <property type="project" value="TreeGrafter"/>
</dbReference>
<reference evidence="3 4" key="1">
    <citation type="submission" date="2023-11" db="EMBL/GenBank/DDBJ databases">
        <title>Halocaridina rubra genome assembly.</title>
        <authorList>
            <person name="Smith C."/>
        </authorList>
    </citation>
    <scope>NUCLEOTIDE SEQUENCE [LARGE SCALE GENOMIC DNA]</scope>
    <source>
        <strain evidence="3">EP-1</strain>
        <tissue evidence="3">Whole</tissue>
    </source>
</reference>